<comment type="caution">
    <text evidence="14">The sequence shown here is derived from an EMBL/GenBank/DDBJ whole genome shotgun (WGS) entry which is preliminary data.</text>
</comment>
<comment type="subunit">
    <text evidence="4">Homodimer.</text>
</comment>
<evidence type="ECO:0000256" key="4">
    <source>
        <dbReference type="ARBA" id="ARBA00011738"/>
    </source>
</evidence>
<dbReference type="InterPro" id="IPR050087">
    <property type="entry name" value="AON_synthase_class-II"/>
</dbReference>
<evidence type="ECO:0000256" key="11">
    <source>
        <dbReference type="ARBA" id="ARBA00047715"/>
    </source>
</evidence>
<dbReference type="Proteomes" id="UP000006034">
    <property type="component" value="Unassembled WGS sequence"/>
</dbReference>
<evidence type="ECO:0000256" key="10">
    <source>
        <dbReference type="ARBA" id="ARBA00033381"/>
    </source>
</evidence>
<evidence type="ECO:0000256" key="12">
    <source>
        <dbReference type="RuleBase" id="RU003693"/>
    </source>
</evidence>
<dbReference type="Gene3D" id="3.90.1150.10">
    <property type="entry name" value="Aspartate Aminotransferase, domain 1"/>
    <property type="match status" value="1"/>
</dbReference>
<name>E5Y573_BILW3</name>
<evidence type="ECO:0000259" key="13">
    <source>
        <dbReference type="Pfam" id="PF00155"/>
    </source>
</evidence>
<dbReference type="GeneID" id="78086464"/>
<reference evidence="14 15" key="1">
    <citation type="submission" date="2010-10" db="EMBL/GenBank/DDBJ databases">
        <authorList>
            <consortium name="The Broad Institute Genome Sequencing Platform"/>
            <person name="Ward D."/>
            <person name="Earl A."/>
            <person name="Feldgarden M."/>
            <person name="Young S.K."/>
            <person name="Gargeya S."/>
            <person name="Zeng Q."/>
            <person name="Alvarado L."/>
            <person name="Berlin A."/>
            <person name="Bochicchio J."/>
            <person name="Chapman S.B."/>
            <person name="Chen Z."/>
            <person name="Freedman E."/>
            <person name="Gellesch M."/>
            <person name="Goldberg J."/>
            <person name="Griggs A."/>
            <person name="Gujja S."/>
            <person name="Heilman E."/>
            <person name="Heiman D."/>
            <person name="Howarth C."/>
            <person name="Mehta T."/>
            <person name="Neiman D."/>
            <person name="Pearson M."/>
            <person name="Roberts A."/>
            <person name="Saif S."/>
            <person name="Shea T."/>
            <person name="Shenoy N."/>
            <person name="Sisk P."/>
            <person name="Stolte C."/>
            <person name="Sykes S."/>
            <person name="White J."/>
            <person name="Yandava C."/>
            <person name="Allen-Vercoe E."/>
            <person name="Sibley C."/>
            <person name="Ambrose C.E."/>
            <person name="Strauss J."/>
            <person name="Daigneault M."/>
            <person name="Haas B."/>
            <person name="Nusbaum C."/>
            <person name="Birren B."/>
        </authorList>
    </citation>
    <scope>NUCLEOTIDE SEQUENCE [LARGE SCALE GENOMIC DNA]</scope>
    <source>
        <strain evidence="14 15">3_1_6</strain>
    </source>
</reference>
<dbReference type="PANTHER" id="PTHR13693:SF100">
    <property type="entry name" value="8-AMINO-7-OXONONANOATE SYNTHASE"/>
    <property type="match status" value="1"/>
</dbReference>
<keyword evidence="8 12" id="KW-0663">Pyridoxal phosphate</keyword>
<keyword evidence="15" id="KW-1185">Reference proteome</keyword>
<proteinExistence type="inferred from homology"/>
<dbReference type="GO" id="GO:0008710">
    <property type="term" value="F:8-amino-7-oxononanoate synthase activity"/>
    <property type="evidence" value="ECO:0007669"/>
    <property type="project" value="UniProtKB-EC"/>
</dbReference>
<dbReference type="PROSITE" id="PS00599">
    <property type="entry name" value="AA_TRANSFER_CLASS_2"/>
    <property type="match status" value="1"/>
</dbReference>
<dbReference type="InterPro" id="IPR015424">
    <property type="entry name" value="PyrdxlP-dep_Trfase"/>
</dbReference>
<evidence type="ECO:0000256" key="7">
    <source>
        <dbReference type="ARBA" id="ARBA00022756"/>
    </source>
</evidence>
<reference evidence="14 15" key="2">
    <citation type="submission" date="2013-04" db="EMBL/GenBank/DDBJ databases">
        <title>The Genome Sequence of Bilophila wadsworthia 3_1_6.</title>
        <authorList>
            <consortium name="The Broad Institute Genomics Platform"/>
            <person name="Earl A."/>
            <person name="Ward D."/>
            <person name="Feldgarden M."/>
            <person name="Gevers D."/>
            <person name="Sibley C."/>
            <person name="Strauss J."/>
            <person name="Allen-Vercoe E."/>
            <person name="Walker B."/>
            <person name="Young S."/>
            <person name="Zeng Q."/>
            <person name="Gargeya S."/>
            <person name="Fitzgerald M."/>
            <person name="Haas B."/>
            <person name="Abouelleil A."/>
            <person name="Allen A.W."/>
            <person name="Alvarado L."/>
            <person name="Arachchi H.M."/>
            <person name="Berlin A.M."/>
            <person name="Chapman S.B."/>
            <person name="Gainer-Dewar J."/>
            <person name="Goldberg J."/>
            <person name="Griggs A."/>
            <person name="Gujja S."/>
            <person name="Hansen M."/>
            <person name="Howarth C."/>
            <person name="Imamovic A."/>
            <person name="Ireland A."/>
            <person name="Larimer J."/>
            <person name="McCowan C."/>
            <person name="Murphy C."/>
            <person name="Pearson M."/>
            <person name="Poon T.W."/>
            <person name="Priest M."/>
            <person name="Roberts A."/>
            <person name="Saif S."/>
            <person name="Shea T."/>
            <person name="Sisk P."/>
            <person name="Sykes S."/>
            <person name="Wortman J."/>
            <person name="Nusbaum C."/>
            <person name="Birren B."/>
        </authorList>
    </citation>
    <scope>NUCLEOTIDE SEQUENCE [LARGE SCALE GENOMIC DNA]</scope>
    <source>
        <strain evidence="14 15">3_1_6</strain>
    </source>
</reference>
<dbReference type="PANTHER" id="PTHR13693">
    <property type="entry name" value="CLASS II AMINOTRANSFERASE/8-AMINO-7-OXONONANOATE SYNTHASE"/>
    <property type="match status" value="1"/>
</dbReference>
<accession>E5Y573</accession>
<dbReference type="GO" id="GO:0030170">
    <property type="term" value="F:pyridoxal phosphate binding"/>
    <property type="evidence" value="ECO:0007669"/>
    <property type="project" value="InterPro"/>
</dbReference>
<evidence type="ECO:0000256" key="9">
    <source>
        <dbReference type="ARBA" id="ARBA00032610"/>
    </source>
</evidence>
<dbReference type="OrthoDB" id="9807157at2"/>
<dbReference type="STRING" id="563192.HMPREF0179_01336"/>
<evidence type="ECO:0000313" key="15">
    <source>
        <dbReference type="Proteomes" id="UP000006034"/>
    </source>
</evidence>
<dbReference type="InterPro" id="IPR004839">
    <property type="entry name" value="Aminotransferase_I/II_large"/>
</dbReference>
<evidence type="ECO:0000256" key="5">
    <source>
        <dbReference type="ARBA" id="ARBA00013187"/>
    </source>
</evidence>
<sequence length="390" mass="41783">MADAKRTLRECLDERLKEGRARGLERRPPLLDMAGEGPVVHMGGRAFLNFTLNDGLGLASSPEWRAEVGECFAAFPPSASASRLAGGRSRITEEAEQAVAAYFGFDECLFLPSGYQGNLACAMALIHAGQPVFVDRRVHASIARGLVLGKADVRTYAHADYGHLERRLVSAPPATVQPLVMTESLFSMDGTELDVSRMAELRSKYGFFLMVDEAHAVGALGPGGRGLCAGVPGTADIVLGTFGKSLGLFGSFLLLPKGFAAFFESLSSAVMHSTAMPPAHAAAVLKLLERLPLLDAERARLRDNAVFFRTRLCELGIPTRGTAHIVAVPTGGEARTTHLGEQLAERGVLALAARYPTVPYDDGLLRFGLTALHTQGMLERTARLLADLWG</sequence>
<dbReference type="Pfam" id="PF00155">
    <property type="entry name" value="Aminotran_1_2"/>
    <property type="match status" value="1"/>
</dbReference>
<dbReference type="SUPFAM" id="SSF53383">
    <property type="entry name" value="PLP-dependent transferases"/>
    <property type="match status" value="1"/>
</dbReference>
<dbReference type="EMBL" id="ADCP02000001">
    <property type="protein sequence ID" value="EFV44840.1"/>
    <property type="molecule type" value="Genomic_DNA"/>
</dbReference>
<comment type="similarity">
    <text evidence="3">Belongs to the class-II pyridoxal-phosphate-dependent aminotransferase family. BioF subfamily.</text>
</comment>
<evidence type="ECO:0000256" key="3">
    <source>
        <dbReference type="ARBA" id="ARBA00010008"/>
    </source>
</evidence>
<keyword evidence="7" id="KW-0093">Biotin biosynthesis</keyword>
<dbReference type="HOGENOM" id="CLU_015846_11_2_7"/>
<dbReference type="RefSeq" id="WP_005026416.1">
    <property type="nucleotide sequence ID" value="NZ_KE150238.1"/>
</dbReference>
<evidence type="ECO:0000256" key="6">
    <source>
        <dbReference type="ARBA" id="ARBA00022679"/>
    </source>
</evidence>
<gene>
    <name evidence="14" type="ORF">HMPREF0179_01336</name>
</gene>
<evidence type="ECO:0000256" key="1">
    <source>
        <dbReference type="ARBA" id="ARBA00001933"/>
    </source>
</evidence>
<comment type="cofactor">
    <cofactor evidence="1 12">
        <name>pyridoxal 5'-phosphate</name>
        <dbReference type="ChEBI" id="CHEBI:597326"/>
    </cofactor>
</comment>
<feature type="domain" description="Aminotransferase class I/classII large" evidence="13">
    <location>
        <begin position="70"/>
        <end position="383"/>
    </location>
</feature>
<evidence type="ECO:0000256" key="2">
    <source>
        <dbReference type="ARBA" id="ARBA00004746"/>
    </source>
</evidence>
<keyword evidence="6" id="KW-0808">Transferase</keyword>
<evidence type="ECO:0000256" key="8">
    <source>
        <dbReference type="ARBA" id="ARBA00022898"/>
    </source>
</evidence>
<comment type="catalytic activity">
    <reaction evidence="11">
        <text>6-carboxyhexanoyl-[ACP] + L-alanine + H(+) = (8S)-8-amino-7-oxononanoate + holo-[ACP] + CO2</text>
        <dbReference type="Rhea" id="RHEA:42288"/>
        <dbReference type="Rhea" id="RHEA-COMP:9685"/>
        <dbReference type="Rhea" id="RHEA-COMP:9955"/>
        <dbReference type="ChEBI" id="CHEBI:15378"/>
        <dbReference type="ChEBI" id="CHEBI:16526"/>
        <dbReference type="ChEBI" id="CHEBI:57972"/>
        <dbReference type="ChEBI" id="CHEBI:64479"/>
        <dbReference type="ChEBI" id="CHEBI:78846"/>
        <dbReference type="ChEBI" id="CHEBI:149468"/>
        <dbReference type="EC" id="2.3.1.47"/>
    </reaction>
</comment>
<dbReference type="InterPro" id="IPR015422">
    <property type="entry name" value="PyrdxlP-dep_Trfase_small"/>
</dbReference>
<dbReference type="Gene3D" id="3.40.640.10">
    <property type="entry name" value="Type I PLP-dependent aspartate aminotransferase-like (Major domain)"/>
    <property type="match status" value="1"/>
</dbReference>
<dbReference type="eggNOG" id="COG0156">
    <property type="taxonomic scope" value="Bacteria"/>
</dbReference>
<organism evidence="14 15">
    <name type="scientific">Bilophila wadsworthia (strain 3_1_6)</name>
    <dbReference type="NCBI Taxonomy" id="563192"/>
    <lineage>
        <taxon>Bacteria</taxon>
        <taxon>Pseudomonadati</taxon>
        <taxon>Thermodesulfobacteriota</taxon>
        <taxon>Desulfovibrionia</taxon>
        <taxon>Desulfovibrionales</taxon>
        <taxon>Desulfovibrionaceae</taxon>
        <taxon>Bilophila</taxon>
    </lineage>
</organism>
<dbReference type="EC" id="2.3.1.47" evidence="5"/>
<dbReference type="InterPro" id="IPR001917">
    <property type="entry name" value="Aminotrans_II_pyridoxalP_BS"/>
</dbReference>
<dbReference type="AlphaFoldDB" id="E5Y573"/>
<evidence type="ECO:0000313" key="14">
    <source>
        <dbReference type="EMBL" id="EFV44840.1"/>
    </source>
</evidence>
<dbReference type="InterPro" id="IPR015421">
    <property type="entry name" value="PyrdxlP-dep_Trfase_major"/>
</dbReference>
<protein>
    <recommendedName>
        <fullName evidence="5">8-amino-7-oxononanoate synthase</fullName>
        <ecNumber evidence="5">2.3.1.47</ecNumber>
    </recommendedName>
    <alternativeName>
        <fullName evidence="9">7-keto-8-amino-pelargonic acid synthase</fullName>
    </alternativeName>
    <alternativeName>
        <fullName evidence="10">8-amino-7-ketopelargonate synthase</fullName>
    </alternativeName>
</protein>
<comment type="pathway">
    <text evidence="2">Cofactor biosynthesis; biotin biosynthesis.</text>
</comment>
<dbReference type="GO" id="GO:0009102">
    <property type="term" value="P:biotin biosynthetic process"/>
    <property type="evidence" value="ECO:0007669"/>
    <property type="project" value="UniProtKB-KW"/>
</dbReference>